<dbReference type="PROSITE" id="PS00893">
    <property type="entry name" value="NUDIX_BOX"/>
    <property type="match status" value="1"/>
</dbReference>
<dbReference type="CDD" id="cd24155">
    <property type="entry name" value="NUDIX_ADPRase"/>
    <property type="match status" value="1"/>
</dbReference>
<evidence type="ECO:0000256" key="7">
    <source>
        <dbReference type="ARBA" id="ARBA00022842"/>
    </source>
</evidence>
<evidence type="ECO:0000256" key="2">
    <source>
        <dbReference type="ARBA" id="ARBA00007482"/>
    </source>
</evidence>
<dbReference type="NCBIfam" id="TIGR00052">
    <property type="entry name" value="nudix-type nucleoside diphosphatase, YffH/AdpP family"/>
    <property type="match status" value="1"/>
</dbReference>
<dbReference type="GO" id="GO:0005829">
    <property type="term" value="C:cytosol"/>
    <property type="evidence" value="ECO:0007669"/>
    <property type="project" value="TreeGrafter"/>
</dbReference>
<reference evidence="16 17" key="1">
    <citation type="submission" date="2017-01" db="EMBL/GenBank/DDBJ databases">
        <authorList>
            <person name="Mah S.A."/>
            <person name="Swanson W.J."/>
            <person name="Moy G.W."/>
            <person name="Vacquier V.D."/>
        </authorList>
    </citation>
    <scope>NUCLEOTIDE SEQUENCE [LARGE SCALE GENOMIC DNA]</scope>
    <source>
        <strain evidence="16 17">DSM 11589</strain>
    </source>
</reference>
<dbReference type="InterPro" id="IPR015797">
    <property type="entry name" value="NUDIX_hydrolase-like_dom_sf"/>
</dbReference>
<dbReference type="GO" id="GO:0006753">
    <property type="term" value="P:nucleoside phosphate metabolic process"/>
    <property type="evidence" value="ECO:0007669"/>
    <property type="project" value="TreeGrafter"/>
</dbReference>
<comment type="catalytic activity">
    <reaction evidence="12">
        <text>ADP-D-ribose + H2O = D-ribose 5-phosphate + AMP + 2 H(+)</text>
        <dbReference type="Rhea" id="RHEA:10412"/>
        <dbReference type="ChEBI" id="CHEBI:15377"/>
        <dbReference type="ChEBI" id="CHEBI:15378"/>
        <dbReference type="ChEBI" id="CHEBI:57967"/>
        <dbReference type="ChEBI" id="CHEBI:78346"/>
        <dbReference type="ChEBI" id="CHEBI:456215"/>
        <dbReference type="EC" id="3.6.1.13"/>
    </reaction>
</comment>
<dbReference type="InterPro" id="IPR000086">
    <property type="entry name" value="NUDIX_hydrolase_dom"/>
</dbReference>
<dbReference type="AlphaFoldDB" id="A0A1N7IM32"/>
<dbReference type="Pfam" id="PF00293">
    <property type="entry name" value="NUDIX"/>
    <property type="match status" value="1"/>
</dbReference>
<sequence length="205" mass="22816">MPLPDTTPTRVELLARERVANGYCKVDKLTLRHEQYAGGMGPEIVREVVERGNAAAVLLYDPVRECCVMIEQFRPGAWLADQAPWMLEIVAGIIEPGETAEAVCRREAEEEAGVRIGELQKIMSYMVTPGVCTETIDLFVGRVDASEAHGLHGVAAEGEDIRVFTMTVDELQWALETGKVNNVTTIIAIQWLLLNRDRLHQQWGC</sequence>
<evidence type="ECO:0000256" key="14">
    <source>
        <dbReference type="PIRSR" id="PIRSR604385-3"/>
    </source>
</evidence>
<comment type="similarity">
    <text evidence="2">Belongs to the Nudix hydrolase family. NudF subfamily.</text>
</comment>
<dbReference type="PANTHER" id="PTHR11839">
    <property type="entry name" value="UDP/ADP-SUGAR PYROPHOSPHATASE"/>
    <property type="match status" value="1"/>
</dbReference>
<dbReference type="EC" id="3.6.1.13" evidence="3"/>
<dbReference type="Gene3D" id="3.90.79.10">
    <property type="entry name" value="Nucleoside Triphosphate Pyrophosphohydrolase"/>
    <property type="match status" value="1"/>
</dbReference>
<evidence type="ECO:0000313" key="17">
    <source>
        <dbReference type="Proteomes" id="UP000185678"/>
    </source>
</evidence>
<evidence type="ECO:0000256" key="9">
    <source>
        <dbReference type="ARBA" id="ARBA00030162"/>
    </source>
</evidence>
<keyword evidence="5 13" id="KW-0479">Metal-binding</keyword>
<name>A0A1N7IM32_9PROT</name>
<dbReference type="GO" id="GO:0046872">
    <property type="term" value="F:metal ion binding"/>
    <property type="evidence" value="ECO:0007669"/>
    <property type="project" value="UniProtKB-KW"/>
</dbReference>
<organism evidence="16 17">
    <name type="scientific">Insolitispirillum peregrinum</name>
    <dbReference type="NCBI Taxonomy" id="80876"/>
    <lineage>
        <taxon>Bacteria</taxon>
        <taxon>Pseudomonadati</taxon>
        <taxon>Pseudomonadota</taxon>
        <taxon>Alphaproteobacteria</taxon>
        <taxon>Rhodospirillales</taxon>
        <taxon>Novispirillaceae</taxon>
        <taxon>Insolitispirillum</taxon>
    </lineage>
</organism>
<evidence type="ECO:0000256" key="10">
    <source>
        <dbReference type="ARBA" id="ARBA00030308"/>
    </source>
</evidence>
<dbReference type="GO" id="GO:0019144">
    <property type="term" value="F:ADP-sugar diphosphatase activity"/>
    <property type="evidence" value="ECO:0007669"/>
    <property type="project" value="TreeGrafter"/>
</dbReference>
<evidence type="ECO:0000256" key="5">
    <source>
        <dbReference type="ARBA" id="ARBA00022723"/>
    </source>
</evidence>
<evidence type="ECO:0000256" key="13">
    <source>
        <dbReference type="PIRSR" id="PIRSR604385-2"/>
    </source>
</evidence>
<dbReference type="InterPro" id="IPR004385">
    <property type="entry name" value="NDP_pyrophosphatase"/>
</dbReference>
<evidence type="ECO:0000256" key="11">
    <source>
        <dbReference type="ARBA" id="ARBA00033056"/>
    </source>
</evidence>
<evidence type="ECO:0000256" key="6">
    <source>
        <dbReference type="ARBA" id="ARBA00022801"/>
    </source>
</evidence>
<dbReference type="GO" id="GO:0019693">
    <property type="term" value="P:ribose phosphate metabolic process"/>
    <property type="evidence" value="ECO:0007669"/>
    <property type="project" value="TreeGrafter"/>
</dbReference>
<feature type="binding site" evidence="13">
    <location>
        <position position="111"/>
    </location>
    <ligand>
        <name>Mg(2+)</name>
        <dbReference type="ChEBI" id="CHEBI:18420"/>
        <label>1</label>
    </ligand>
</feature>
<comment type="cofactor">
    <cofactor evidence="1 13">
        <name>Mg(2+)</name>
        <dbReference type="ChEBI" id="CHEBI:18420"/>
    </cofactor>
</comment>
<dbReference type="STRING" id="80876.SAMN05421779_101346"/>
<proteinExistence type="inferred from homology"/>
<dbReference type="EMBL" id="FTOA01000001">
    <property type="protein sequence ID" value="SIS38148.1"/>
    <property type="molecule type" value="Genomic_DNA"/>
</dbReference>
<feature type="binding site" evidence="13">
    <location>
        <position position="107"/>
    </location>
    <ligand>
        <name>Mg(2+)</name>
        <dbReference type="ChEBI" id="CHEBI:18420"/>
        <label>1</label>
    </ligand>
</feature>
<feature type="short sequence motif" description="Nudix box" evidence="14">
    <location>
        <begin position="92"/>
        <end position="114"/>
    </location>
</feature>
<protein>
    <recommendedName>
        <fullName evidence="4">ADP-ribose pyrophosphatase</fullName>
        <ecNumber evidence="3">3.6.1.13</ecNumber>
    </recommendedName>
    <alternativeName>
        <fullName evidence="9">ADP-ribose diphosphatase</fullName>
    </alternativeName>
    <alternativeName>
        <fullName evidence="11">ADP-ribose phosphohydrolase</fullName>
    </alternativeName>
    <alternativeName>
        <fullName evidence="10">Adenosine diphosphoribose pyrophosphatase</fullName>
    </alternativeName>
</protein>
<evidence type="ECO:0000256" key="4">
    <source>
        <dbReference type="ARBA" id="ARBA00013297"/>
    </source>
</evidence>
<feature type="domain" description="Nudix hydrolase" evidence="15">
    <location>
        <begin position="50"/>
        <end position="193"/>
    </location>
</feature>
<accession>A0A1N7IM32</accession>
<keyword evidence="7 13" id="KW-0460">Magnesium</keyword>
<dbReference type="GO" id="GO:0047631">
    <property type="term" value="F:ADP-ribose diphosphatase activity"/>
    <property type="evidence" value="ECO:0007669"/>
    <property type="project" value="UniProtKB-EC"/>
</dbReference>
<comment type="function">
    <text evidence="8">Acts on ADP-mannose and ADP-glucose as well as ADP-ribose. Prevents glycogen biosynthesis. The reaction catalyzed by this enzyme is a limiting step of the gluconeogenic process.</text>
</comment>
<dbReference type="SUPFAM" id="SSF55811">
    <property type="entry name" value="Nudix"/>
    <property type="match status" value="1"/>
</dbReference>
<feature type="binding site" evidence="13">
    <location>
        <position position="159"/>
    </location>
    <ligand>
        <name>Mg(2+)</name>
        <dbReference type="ChEBI" id="CHEBI:18420"/>
        <label>1</label>
    </ligand>
</feature>
<evidence type="ECO:0000256" key="3">
    <source>
        <dbReference type="ARBA" id="ARBA00012453"/>
    </source>
</evidence>
<gene>
    <name evidence="16" type="ORF">SAMN05421779_101346</name>
</gene>
<evidence type="ECO:0000256" key="1">
    <source>
        <dbReference type="ARBA" id="ARBA00001946"/>
    </source>
</evidence>
<evidence type="ECO:0000256" key="8">
    <source>
        <dbReference type="ARBA" id="ARBA00025164"/>
    </source>
</evidence>
<evidence type="ECO:0000313" key="16">
    <source>
        <dbReference type="EMBL" id="SIS38148.1"/>
    </source>
</evidence>
<dbReference type="RefSeq" id="WP_076398339.1">
    <property type="nucleotide sequence ID" value="NZ_FTOA01000001.1"/>
</dbReference>
<evidence type="ECO:0000256" key="12">
    <source>
        <dbReference type="ARBA" id="ARBA00049546"/>
    </source>
</evidence>
<dbReference type="OrthoDB" id="5292471at2"/>
<dbReference type="PANTHER" id="PTHR11839:SF5">
    <property type="entry name" value="ADP-RIBOSE PYROPHOSPHATASE"/>
    <property type="match status" value="1"/>
</dbReference>
<dbReference type="Proteomes" id="UP000185678">
    <property type="component" value="Unassembled WGS sequence"/>
</dbReference>
<evidence type="ECO:0000259" key="15">
    <source>
        <dbReference type="PROSITE" id="PS51462"/>
    </source>
</evidence>
<keyword evidence="17" id="KW-1185">Reference proteome</keyword>
<keyword evidence="6" id="KW-0378">Hydrolase</keyword>
<feature type="binding site" evidence="13">
    <location>
        <position position="91"/>
    </location>
    <ligand>
        <name>Mg(2+)</name>
        <dbReference type="ChEBI" id="CHEBI:18420"/>
        <label>1</label>
    </ligand>
</feature>
<dbReference type="PROSITE" id="PS51462">
    <property type="entry name" value="NUDIX"/>
    <property type="match status" value="1"/>
</dbReference>
<dbReference type="InterPro" id="IPR020084">
    <property type="entry name" value="NUDIX_hydrolase_CS"/>
</dbReference>